<dbReference type="Proteomes" id="UP000037843">
    <property type="component" value="Unassembled WGS sequence"/>
</dbReference>
<dbReference type="GeneID" id="45767724"/>
<organism evidence="1 2">
    <name type="scientific">Mycobacteroides immunogenum</name>
    <dbReference type="NCBI Taxonomy" id="83262"/>
    <lineage>
        <taxon>Bacteria</taxon>
        <taxon>Bacillati</taxon>
        <taxon>Actinomycetota</taxon>
        <taxon>Actinomycetes</taxon>
        <taxon>Mycobacteriales</taxon>
        <taxon>Mycobacteriaceae</taxon>
        <taxon>Mycobacteroides</taxon>
    </lineage>
</organism>
<reference evidence="1 2" key="1">
    <citation type="submission" date="2015-09" db="EMBL/GenBank/DDBJ databases">
        <title>Genome Sequences of Mycobacterium immunogenum Isolates, Recuperated from a Chloraminated Drinking Water Distribution System Simulator Subjected to Episodes of Nitrification.</title>
        <authorList>
            <person name="Gomez-Alvarez V."/>
            <person name="Revetta R.P."/>
        </authorList>
    </citation>
    <scope>NUCLEOTIDE SEQUENCE [LARGE SCALE GENOMIC DNA]</scope>
    <source>
        <strain evidence="1 2">H008</strain>
    </source>
</reference>
<dbReference type="RefSeq" id="WP_054173206.1">
    <property type="nucleotide sequence ID" value="NZ_CP011530.1"/>
</dbReference>
<dbReference type="EMBL" id="LJFO01000012">
    <property type="protein sequence ID" value="KPG06869.1"/>
    <property type="molecule type" value="Genomic_DNA"/>
</dbReference>
<dbReference type="AlphaFoldDB" id="A0A7V8RVK7"/>
<proteinExistence type="predicted"/>
<evidence type="ECO:0000313" key="2">
    <source>
        <dbReference type="Proteomes" id="UP000037843"/>
    </source>
</evidence>
<accession>A0A7V8RVK7</accession>
<protein>
    <submittedName>
        <fullName evidence="1">Uncharacterized protein</fullName>
    </submittedName>
</protein>
<sequence length="63" mass="6558">MSAVQRSMGFEVDAALDDVHVTERAIGHSDHGARRESGGIQGSAAVSNADRCAVAMFHSALGF</sequence>
<evidence type="ECO:0000313" key="1">
    <source>
        <dbReference type="EMBL" id="KPG06869.1"/>
    </source>
</evidence>
<gene>
    <name evidence="1" type="ORF">AN908_19835</name>
</gene>
<comment type="caution">
    <text evidence="1">The sequence shown here is derived from an EMBL/GenBank/DDBJ whole genome shotgun (WGS) entry which is preliminary data.</text>
</comment>
<name>A0A7V8RVK7_9MYCO</name>